<dbReference type="EMBL" id="CAADRP010001542">
    <property type="protein sequence ID" value="VFU40388.1"/>
    <property type="molecule type" value="Genomic_DNA"/>
</dbReference>
<evidence type="ECO:0000313" key="3">
    <source>
        <dbReference type="EMBL" id="VFU40388.1"/>
    </source>
</evidence>
<dbReference type="PROSITE" id="PS51903">
    <property type="entry name" value="CLP_R"/>
    <property type="match status" value="1"/>
</dbReference>
<proteinExistence type="predicted"/>
<dbReference type="InterPro" id="IPR036628">
    <property type="entry name" value="Clp_N_dom_sf"/>
</dbReference>
<evidence type="ECO:0000256" key="1">
    <source>
        <dbReference type="PROSITE-ProRule" id="PRU01251"/>
    </source>
</evidence>
<dbReference type="InterPro" id="IPR004176">
    <property type="entry name" value="Clp_R_N"/>
</dbReference>
<keyword evidence="1" id="KW-0677">Repeat</keyword>
<reference evidence="3" key="1">
    <citation type="submission" date="2019-03" db="EMBL/GenBank/DDBJ databases">
        <authorList>
            <person name="Mank J."/>
            <person name="Almeida P."/>
        </authorList>
    </citation>
    <scope>NUCLEOTIDE SEQUENCE</scope>
    <source>
        <strain evidence="3">78183</strain>
    </source>
</reference>
<dbReference type="Gene3D" id="1.10.1780.10">
    <property type="entry name" value="Clp, N-terminal domain"/>
    <property type="match status" value="1"/>
</dbReference>
<feature type="domain" description="Clp R" evidence="2">
    <location>
        <begin position="8"/>
        <end position="73"/>
    </location>
</feature>
<protein>
    <recommendedName>
        <fullName evidence="2">Clp R domain-containing protein</fullName>
    </recommendedName>
</protein>
<dbReference type="SUPFAM" id="SSF81923">
    <property type="entry name" value="Double Clp-N motif"/>
    <property type="match status" value="1"/>
</dbReference>
<accession>A0A6N2LIY0</accession>
<sequence length="73" mass="7678">MRAGGCTVQQALTAEAASVIKQAVTLARRRGHAQVTPLHVANTAFWPVENSLPSVALSPSSVQSPRALLQCRA</sequence>
<organism evidence="3">
    <name type="scientific">Salix viminalis</name>
    <name type="common">Common osier</name>
    <name type="synonym">Basket willow</name>
    <dbReference type="NCBI Taxonomy" id="40686"/>
    <lineage>
        <taxon>Eukaryota</taxon>
        <taxon>Viridiplantae</taxon>
        <taxon>Streptophyta</taxon>
        <taxon>Embryophyta</taxon>
        <taxon>Tracheophyta</taxon>
        <taxon>Spermatophyta</taxon>
        <taxon>Magnoliopsida</taxon>
        <taxon>eudicotyledons</taxon>
        <taxon>Gunneridae</taxon>
        <taxon>Pentapetalae</taxon>
        <taxon>rosids</taxon>
        <taxon>fabids</taxon>
        <taxon>Malpighiales</taxon>
        <taxon>Salicaceae</taxon>
        <taxon>Saliceae</taxon>
        <taxon>Salix</taxon>
    </lineage>
</organism>
<name>A0A6N2LIY0_SALVM</name>
<dbReference type="PANTHER" id="PTHR43572:SF31">
    <property type="entry name" value="PROTEIN SMAX1-LIKE 3"/>
    <property type="match status" value="1"/>
</dbReference>
<dbReference type="InterPro" id="IPR051650">
    <property type="entry name" value="SL_signaling_regulator"/>
</dbReference>
<dbReference type="PANTHER" id="PTHR43572">
    <property type="entry name" value="CHAPERONE PROTEIN CLPD, CHLOROPLASTIC"/>
    <property type="match status" value="1"/>
</dbReference>
<evidence type="ECO:0000259" key="2">
    <source>
        <dbReference type="PROSITE" id="PS51903"/>
    </source>
</evidence>
<gene>
    <name evidence="3" type="ORF">SVIM_LOCUS231074</name>
</gene>
<dbReference type="AlphaFoldDB" id="A0A6N2LIY0"/>